<dbReference type="Proteomes" id="UP000500938">
    <property type="component" value="Chromosome"/>
</dbReference>
<protein>
    <submittedName>
        <fullName evidence="2">Uncharacterized protein</fullName>
    </submittedName>
</protein>
<name>A0A6M4II20_9BACT</name>
<dbReference type="KEGG" id="ggr:HKW67_01370"/>
<sequence length="77" mass="8087">MRMLLTAALIASLPPSASAQSPAPQPTSTIASGDWRATVTLFRTPGTGRQKSRGHFAAFVALSTTVINRLVGFGVQF</sequence>
<proteinExistence type="predicted"/>
<reference evidence="2 3" key="1">
    <citation type="submission" date="2020-05" db="EMBL/GenBank/DDBJ databases">
        <title>Complete genome sequence of Gemmatimonas greenlandica TET16.</title>
        <authorList>
            <person name="Zeng Y."/>
        </authorList>
    </citation>
    <scope>NUCLEOTIDE SEQUENCE [LARGE SCALE GENOMIC DNA]</scope>
    <source>
        <strain evidence="2 3">TET16</strain>
    </source>
</reference>
<organism evidence="2 3">
    <name type="scientific">Gemmatimonas groenlandica</name>
    <dbReference type="NCBI Taxonomy" id="2732249"/>
    <lineage>
        <taxon>Bacteria</taxon>
        <taxon>Pseudomonadati</taxon>
        <taxon>Gemmatimonadota</taxon>
        <taxon>Gemmatimonadia</taxon>
        <taxon>Gemmatimonadales</taxon>
        <taxon>Gemmatimonadaceae</taxon>
        <taxon>Gemmatimonas</taxon>
    </lineage>
</organism>
<dbReference type="AlphaFoldDB" id="A0A6M4II20"/>
<keyword evidence="1" id="KW-0732">Signal</keyword>
<feature type="chain" id="PRO_5026935916" evidence="1">
    <location>
        <begin position="20"/>
        <end position="77"/>
    </location>
</feature>
<evidence type="ECO:0000313" key="2">
    <source>
        <dbReference type="EMBL" id="QJR34260.1"/>
    </source>
</evidence>
<dbReference type="EMBL" id="CP053085">
    <property type="protein sequence ID" value="QJR34260.1"/>
    <property type="molecule type" value="Genomic_DNA"/>
</dbReference>
<dbReference type="RefSeq" id="WP_171223686.1">
    <property type="nucleotide sequence ID" value="NZ_CP053085.1"/>
</dbReference>
<keyword evidence="3" id="KW-1185">Reference proteome</keyword>
<gene>
    <name evidence="2" type="ORF">HKW67_01370</name>
</gene>
<evidence type="ECO:0000256" key="1">
    <source>
        <dbReference type="SAM" id="SignalP"/>
    </source>
</evidence>
<evidence type="ECO:0000313" key="3">
    <source>
        <dbReference type="Proteomes" id="UP000500938"/>
    </source>
</evidence>
<feature type="signal peptide" evidence="1">
    <location>
        <begin position="1"/>
        <end position="19"/>
    </location>
</feature>
<accession>A0A6M4II20</accession>